<protein>
    <submittedName>
        <fullName evidence="1">Uncharacterized protein</fullName>
    </submittedName>
</protein>
<dbReference type="Proteomes" id="UP000663722">
    <property type="component" value="Chromosome"/>
</dbReference>
<accession>A0A975BKW8</accession>
<evidence type="ECO:0000313" key="2">
    <source>
        <dbReference type="Proteomes" id="UP000663722"/>
    </source>
</evidence>
<dbReference type="EMBL" id="CP061800">
    <property type="protein sequence ID" value="QTA87305.1"/>
    <property type="molecule type" value="Genomic_DNA"/>
</dbReference>
<dbReference type="AlphaFoldDB" id="A0A975BKW8"/>
<organism evidence="1 2">
    <name type="scientific">Desulfonema magnum</name>
    <dbReference type="NCBI Taxonomy" id="45655"/>
    <lineage>
        <taxon>Bacteria</taxon>
        <taxon>Pseudomonadati</taxon>
        <taxon>Thermodesulfobacteriota</taxon>
        <taxon>Desulfobacteria</taxon>
        <taxon>Desulfobacterales</taxon>
        <taxon>Desulfococcaceae</taxon>
        <taxon>Desulfonema</taxon>
    </lineage>
</organism>
<proteinExistence type="predicted"/>
<reference evidence="1" key="1">
    <citation type="journal article" date="2021" name="Microb. Physiol.">
        <title>Proteogenomic Insights into the Physiology of Marine, Sulfate-Reducing, Filamentous Desulfonema limicola and Desulfonema magnum.</title>
        <authorList>
            <person name="Schnaars V."/>
            <person name="Wohlbrand L."/>
            <person name="Scheve S."/>
            <person name="Hinrichs C."/>
            <person name="Reinhardt R."/>
            <person name="Rabus R."/>
        </authorList>
    </citation>
    <scope>NUCLEOTIDE SEQUENCE</scope>
    <source>
        <strain evidence="1">4be13</strain>
    </source>
</reference>
<name>A0A975BKW8_9BACT</name>
<evidence type="ECO:0000313" key="1">
    <source>
        <dbReference type="EMBL" id="QTA87305.1"/>
    </source>
</evidence>
<sequence length="44" mass="4559">MFVSSGKQDHKCLSALCESFSIPLISSNMTSVTPALTGIMSAPA</sequence>
<keyword evidence="2" id="KW-1185">Reference proteome</keyword>
<gene>
    <name evidence="1" type="ORF">dnm_033350</name>
</gene>
<dbReference type="KEGG" id="dmm:dnm_033350"/>